<reference evidence="2 3" key="1">
    <citation type="submission" date="2024-06" db="EMBL/GenBank/DDBJ databases">
        <title>The draft genome of Grus japonensis, version 3.</title>
        <authorList>
            <person name="Nabeshima K."/>
            <person name="Suzuki S."/>
            <person name="Onuma M."/>
        </authorList>
    </citation>
    <scope>NUCLEOTIDE SEQUENCE [LARGE SCALE GENOMIC DNA]</scope>
    <source>
        <strain evidence="2 3">451A</strain>
    </source>
</reference>
<comment type="caution">
    <text evidence="2">The sequence shown here is derived from an EMBL/GenBank/DDBJ whole genome shotgun (WGS) entry which is preliminary data.</text>
</comment>
<evidence type="ECO:0000313" key="2">
    <source>
        <dbReference type="EMBL" id="GAB0192403.1"/>
    </source>
</evidence>
<dbReference type="EMBL" id="BAAFJT010000007">
    <property type="protein sequence ID" value="GAB0192403.1"/>
    <property type="molecule type" value="Genomic_DNA"/>
</dbReference>
<name>A0ABC9X3Z4_GRUJA</name>
<feature type="compositionally biased region" description="Basic and acidic residues" evidence="1">
    <location>
        <begin position="66"/>
        <end position="81"/>
    </location>
</feature>
<proteinExistence type="predicted"/>
<dbReference type="Proteomes" id="UP001623348">
    <property type="component" value="Unassembled WGS sequence"/>
</dbReference>
<gene>
    <name evidence="2" type="ORF">GRJ2_001705600</name>
</gene>
<sequence length="81" mass="9074">MEAPRLAHAMSSPTSPCEEVIKNLSLEAIQLCDRDVGIGSWDAEETYRKAEQQNFYEDVGTWRGQTGERSKKTGPEGTNRD</sequence>
<keyword evidence="3" id="KW-1185">Reference proteome</keyword>
<accession>A0ABC9X3Z4</accession>
<evidence type="ECO:0000256" key="1">
    <source>
        <dbReference type="SAM" id="MobiDB-lite"/>
    </source>
</evidence>
<evidence type="ECO:0000313" key="3">
    <source>
        <dbReference type="Proteomes" id="UP001623348"/>
    </source>
</evidence>
<dbReference type="AlphaFoldDB" id="A0ABC9X3Z4"/>
<organism evidence="2 3">
    <name type="scientific">Grus japonensis</name>
    <name type="common">Japanese crane</name>
    <name type="synonym">Red-crowned crane</name>
    <dbReference type="NCBI Taxonomy" id="30415"/>
    <lineage>
        <taxon>Eukaryota</taxon>
        <taxon>Metazoa</taxon>
        <taxon>Chordata</taxon>
        <taxon>Craniata</taxon>
        <taxon>Vertebrata</taxon>
        <taxon>Euteleostomi</taxon>
        <taxon>Archelosauria</taxon>
        <taxon>Archosauria</taxon>
        <taxon>Dinosauria</taxon>
        <taxon>Saurischia</taxon>
        <taxon>Theropoda</taxon>
        <taxon>Coelurosauria</taxon>
        <taxon>Aves</taxon>
        <taxon>Neognathae</taxon>
        <taxon>Neoaves</taxon>
        <taxon>Gruiformes</taxon>
        <taxon>Gruidae</taxon>
        <taxon>Grus</taxon>
    </lineage>
</organism>
<feature type="region of interest" description="Disordered" evidence="1">
    <location>
        <begin position="58"/>
        <end position="81"/>
    </location>
</feature>
<protein>
    <submittedName>
        <fullName evidence="2">Phytanoyl-CoA hydroxylase-interacting protein-like</fullName>
    </submittedName>
</protein>